<evidence type="ECO:0000313" key="4">
    <source>
        <dbReference type="Proteomes" id="UP000053961"/>
    </source>
</evidence>
<dbReference type="PANTHER" id="PTHR40660">
    <property type="entry name" value="5'-PHOSPHATE OXIDASE PUTATIVE DOMAIN-CONTAINING PROTEIN-RELATED"/>
    <property type="match status" value="1"/>
</dbReference>
<dbReference type="Gene3D" id="2.30.110.10">
    <property type="entry name" value="Electron Transport, Fmn-binding Protein, Chain A"/>
    <property type="match status" value="1"/>
</dbReference>
<evidence type="ECO:0000313" key="2">
    <source>
        <dbReference type="EMBL" id="KUK45028.1"/>
    </source>
</evidence>
<protein>
    <submittedName>
        <fullName evidence="3">Pyridoxamine 5'-phosphate oxidase-related, FMN-binding protein</fullName>
    </submittedName>
</protein>
<comment type="caution">
    <text evidence="3">The sequence shown here is derived from an EMBL/GenBank/DDBJ whole genome shotgun (WGS) entry which is preliminary data.</text>
</comment>
<dbReference type="PATRIC" id="fig|301375.6.peg.2290"/>
<dbReference type="SUPFAM" id="SSF50475">
    <property type="entry name" value="FMN-binding split barrel"/>
    <property type="match status" value="1"/>
</dbReference>
<dbReference type="EMBL" id="LGFT01000010">
    <property type="protein sequence ID" value="KUK45028.1"/>
    <property type="molecule type" value="Genomic_DNA"/>
</dbReference>
<accession>A0A124G3E7</accession>
<reference evidence="4 5" key="2">
    <citation type="journal article" date="2015" name="MBio">
        <title>Genome-Resolved Metagenomic Analysis Reveals Roles for Candidate Phyla and Other Microbial Community Members in Biogeochemical Transformations in Oil Reservoirs.</title>
        <authorList>
            <person name="Hu P."/>
            <person name="Tom L."/>
            <person name="Singh A."/>
            <person name="Thomas B.C."/>
            <person name="Baker B.J."/>
            <person name="Piceno Y.M."/>
            <person name="Andersen G.L."/>
            <person name="Banfield J.F."/>
        </authorList>
    </citation>
    <scope>NUCLEOTIDE SEQUENCE [LARGE SCALE GENOMIC DNA]</scope>
    <source>
        <strain evidence="2">57_489</strain>
    </source>
</reference>
<proteinExistence type="predicted"/>
<dbReference type="Proteomes" id="UP000057043">
    <property type="component" value="Unassembled WGS sequence"/>
</dbReference>
<dbReference type="InterPro" id="IPR011576">
    <property type="entry name" value="Pyridox_Oxase_N"/>
</dbReference>
<gene>
    <name evidence="2" type="ORF">XD72_0627</name>
    <name evidence="3" type="ORF">XE07_0925</name>
</gene>
<reference evidence="3" key="1">
    <citation type="journal article" date="2015" name="MBio">
        <title>Genome-resolved metagenomic analysis reveals roles for candidate phyla and other microbial community members in biogeochemical transformations in oil reservoirs.</title>
        <authorList>
            <person name="Hu P."/>
            <person name="Tom L."/>
            <person name="Singh A."/>
            <person name="Thomas B.C."/>
            <person name="Baker B.J."/>
            <person name="Piceno Y.M."/>
            <person name="Andersen G.L."/>
            <person name="Banfield J.F."/>
        </authorList>
    </citation>
    <scope>NUCLEOTIDE SEQUENCE [LARGE SCALE GENOMIC DNA]</scope>
    <source>
        <strain evidence="3">56_747</strain>
    </source>
</reference>
<evidence type="ECO:0000313" key="3">
    <source>
        <dbReference type="EMBL" id="KUK96716.1"/>
    </source>
</evidence>
<dbReference type="AlphaFoldDB" id="A0A124G3E7"/>
<evidence type="ECO:0000259" key="1">
    <source>
        <dbReference type="Pfam" id="PF01243"/>
    </source>
</evidence>
<dbReference type="Proteomes" id="UP000053961">
    <property type="component" value="Unassembled WGS sequence"/>
</dbReference>
<sequence length="134" mass="14797">MVKMPADVRATLEKQKPAPIATADASGTPNVVYVGFLKVIDDETIMIADNFFYKTAANLTENPKISILCYDTETKKSFQIKGKATVYKEGKYFDEMTKWVLAVNNKLPAKAAVVVNVEEVYNAMWGPTAGKKVV</sequence>
<name>A0A124G3E7_9EURY</name>
<dbReference type="PANTHER" id="PTHR40660:SF1">
    <property type="entry name" value="5'-PHOSPHATE OXIDASE PUTATIVE DOMAIN-CONTAINING PROTEIN-RELATED"/>
    <property type="match status" value="1"/>
</dbReference>
<dbReference type="Pfam" id="PF01243">
    <property type="entry name" value="PNPOx_N"/>
    <property type="match status" value="1"/>
</dbReference>
<dbReference type="EMBL" id="LGHB01000009">
    <property type="protein sequence ID" value="KUK96716.1"/>
    <property type="molecule type" value="Genomic_DNA"/>
</dbReference>
<organism evidence="3 4">
    <name type="scientific">Methanothrix harundinacea</name>
    <dbReference type="NCBI Taxonomy" id="301375"/>
    <lineage>
        <taxon>Archaea</taxon>
        <taxon>Methanobacteriati</taxon>
        <taxon>Methanobacteriota</taxon>
        <taxon>Stenosarchaea group</taxon>
        <taxon>Methanomicrobia</taxon>
        <taxon>Methanotrichales</taxon>
        <taxon>Methanotrichaceae</taxon>
        <taxon>Methanothrix</taxon>
    </lineage>
</organism>
<dbReference type="InterPro" id="IPR012349">
    <property type="entry name" value="Split_barrel_FMN-bd"/>
</dbReference>
<feature type="domain" description="Pyridoxamine 5'-phosphate oxidase N-terminal" evidence="1">
    <location>
        <begin position="5"/>
        <end position="121"/>
    </location>
</feature>
<evidence type="ECO:0000313" key="5">
    <source>
        <dbReference type="Proteomes" id="UP000057043"/>
    </source>
</evidence>